<dbReference type="CDD" id="cd10832">
    <property type="entry name" value="PDZ_MPP6-MPP2-like"/>
    <property type="match status" value="1"/>
</dbReference>
<evidence type="ECO:0000256" key="1">
    <source>
        <dbReference type="ARBA" id="ARBA00004370"/>
    </source>
</evidence>
<keyword evidence="5" id="KW-0472">Membrane</keyword>
<dbReference type="InterPro" id="IPR001478">
    <property type="entry name" value="PDZ"/>
</dbReference>
<feature type="domain" description="L27" evidence="10">
    <location>
        <begin position="80"/>
        <end position="138"/>
    </location>
</feature>
<dbReference type="InterPro" id="IPR027417">
    <property type="entry name" value="P-loop_NTPase"/>
</dbReference>
<dbReference type="Pfam" id="PF07653">
    <property type="entry name" value="SH3_2"/>
    <property type="match status" value="1"/>
</dbReference>
<evidence type="ECO:0000259" key="7">
    <source>
        <dbReference type="PROSITE" id="PS50002"/>
    </source>
</evidence>
<dbReference type="InterPro" id="IPR036034">
    <property type="entry name" value="PDZ_sf"/>
</dbReference>
<feature type="domain" description="SH3" evidence="7">
    <location>
        <begin position="245"/>
        <end position="313"/>
    </location>
</feature>
<dbReference type="Pfam" id="PF00625">
    <property type="entry name" value="Guanylate_kin"/>
    <property type="match status" value="1"/>
</dbReference>
<comment type="similarity">
    <text evidence="2">Belongs to the MAGUK family.</text>
</comment>
<dbReference type="InterPro" id="IPR036892">
    <property type="entry name" value="L27_dom_sf"/>
</dbReference>
<dbReference type="SUPFAM" id="SSF50156">
    <property type="entry name" value="PDZ domain-like"/>
    <property type="match status" value="1"/>
</dbReference>
<evidence type="ECO:0000256" key="4">
    <source>
        <dbReference type="ARBA" id="ARBA00022553"/>
    </source>
</evidence>
<reference evidence="11" key="2">
    <citation type="submission" date="2025-09" db="UniProtKB">
        <authorList>
            <consortium name="Ensembl"/>
        </authorList>
    </citation>
    <scope>IDENTIFICATION</scope>
</reference>
<keyword evidence="3 6" id="KW-0728">SH3 domain</keyword>
<dbReference type="FunFam" id="3.30.63.10:FF:000002">
    <property type="entry name" value="Guanylate kinase 1"/>
    <property type="match status" value="1"/>
</dbReference>
<dbReference type="InterPro" id="IPR004172">
    <property type="entry name" value="L27_dom"/>
</dbReference>
<dbReference type="SMART" id="SM00072">
    <property type="entry name" value="GuKc"/>
    <property type="match status" value="1"/>
</dbReference>
<reference evidence="11" key="1">
    <citation type="submission" date="2025-08" db="UniProtKB">
        <authorList>
            <consortium name="Ensembl"/>
        </authorList>
    </citation>
    <scope>IDENTIFICATION</scope>
</reference>
<dbReference type="FunFam" id="2.30.30.40:FF:000069">
    <property type="entry name" value="MAGUK p55 subfamily member 6"/>
    <property type="match status" value="1"/>
</dbReference>
<evidence type="ECO:0000256" key="2">
    <source>
        <dbReference type="ARBA" id="ARBA00007014"/>
    </source>
</evidence>
<dbReference type="CDD" id="cd00071">
    <property type="entry name" value="GMPK"/>
    <property type="match status" value="1"/>
</dbReference>
<gene>
    <name evidence="11" type="primary">MPP2</name>
</gene>
<dbReference type="AlphaFoldDB" id="A0A2K5PF77"/>
<dbReference type="SMART" id="SM00228">
    <property type="entry name" value="PDZ"/>
    <property type="match status" value="1"/>
</dbReference>
<feature type="domain" description="PDZ" evidence="9">
    <location>
        <begin position="160"/>
        <end position="239"/>
    </location>
</feature>
<dbReference type="Ensembl" id="ENSCCAT00000015067.1">
    <property type="protein sequence ID" value="ENSCCAP00000002289.1"/>
    <property type="gene ID" value="ENSCCAG00000012070.1"/>
</dbReference>
<dbReference type="InterPro" id="IPR036028">
    <property type="entry name" value="SH3-like_dom_sf"/>
</dbReference>
<dbReference type="GO" id="GO:0043226">
    <property type="term" value="C:organelle"/>
    <property type="evidence" value="ECO:0007669"/>
    <property type="project" value="UniProtKB-ARBA"/>
</dbReference>
<dbReference type="PROSITE" id="PS50002">
    <property type="entry name" value="SH3"/>
    <property type="match status" value="1"/>
</dbReference>
<evidence type="ECO:0000259" key="9">
    <source>
        <dbReference type="PROSITE" id="PS50106"/>
    </source>
</evidence>
<keyword evidence="4" id="KW-0597">Phosphoprotein</keyword>
<dbReference type="CDD" id="cd12037">
    <property type="entry name" value="SH3_MPP2"/>
    <property type="match status" value="1"/>
</dbReference>
<dbReference type="SUPFAM" id="SSF52540">
    <property type="entry name" value="P-loop containing nucleoside triphosphate hydrolases"/>
    <property type="match status" value="1"/>
</dbReference>
<dbReference type="GO" id="GO:0016020">
    <property type="term" value="C:membrane"/>
    <property type="evidence" value="ECO:0007669"/>
    <property type="project" value="UniProtKB-SubCell"/>
</dbReference>
<dbReference type="Proteomes" id="UP000233040">
    <property type="component" value="Unassembled WGS sequence"/>
</dbReference>
<dbReference type="InterPro" id="IPR035602">
    <property type="entry name" value="MPP2_SH3"/>
</dbReference>
<dbReference type="PROSITE" id="PS50052">
    <property type="entry name" value="GUANYLATE_KINASE_2"/>
    <property type="match status" value="1"/>
</dbReference>
<dbReference type="FunFam" id="3.40.50.300:FF:000146">
    <property type="entry name" value="MAGUK p55 subfamily member 6 isoform X1"/>
    <property type="match status" value="1"/>
</dbReference>
<name>A0A2K5PF77_CEBIM</name>
<dbReference type="Gene3D" id="2.30.42.10">
    <property type="match status" value="1"/>
</dbReference>
<evidence type="ECO:0000259" key="8">
    <source>
        <dbReference type="PROSITE" id="PS50052"/>
    </source>
</evidence>
<dbReference type="PANTHER" id="PTHR23122">
    <property type="entry name" value="MEMBRANE-ASSOCIATED GUANYLATE KINASE MAGUK"/>
    <property type="match status" value="1"/>
</dbReference>
<dbReference type="Gene3D" id="1.10.287.650">
    <property type="entry name" value="L27 domain"/>
    <property type="match status" value="1"/>
</dbReference>
<evidence type="ECO:0000256" key="3">
    <source>
        <dbReference type="ARBA" id="ARBA00022443"/>
    </source>
</evidence>
<dbReference type="SMART" id="SM00569">
    <property type="entry name" value="L27"/>
    <property type="match status" value="2"/>
</dbReference>
<evidence type="ECO:0000313" key="12">
    <source>
        <dbReference type="Proteomes" id="UP000233040"/>
    </source>
</evidence>
<dbReference type="InterPro" id="IPR050716">
    <property type="entry name" value="MAGUK"/>
</dbReference>
<keyword evidence="12" id="KW-1185">Reference proteome</keyword>
<feature type="domain" description="Guanylate kinase-like" evidence="8">
    <location>
        <begin position="370"/>
        <end position="557"/>
    </location>
</feature>
<protein>
    <submittedName>
        <fullName evidence="11">MAGUK p55 scaffold protein 2</fullName>
    </submittedName>
</protein>
<dbReference type="FunFam" id="2.30.42.10:FF:000047">
    <property type="entry name" value="MAGUK p55 subfamily member 6"/>
    <property type="match status" value="1"/>
</dbReference>
<evidence type="ECO:0000256" key="5">
    <source>
        <dbReference type="ARBA" id="ARBA00023136"/>
    </source>
</evidence>
<dbReference type="InterPro" id="IPR008144">
    <property type="entry name" value="Guanylate_kin-like_dom"/>
</dbReference>
<evidence type="ECO:0000313" key="11">
    <source>
        <dbReference type="Ensembl" id="ENSCCAP00000002289.1"/>
    </source>
</evidence>
<dbReference type="PROSITE" id="PS50106">
    <property type="entry name" value="PDZ"/>
    <property type="match status" value="1"/>
</dbReference>
<dbReference type="SMART" id="SM00326">
    <property type="entry name" value="SH3"/>
    <property type="match status" value="1"/>
</dbReference>
<comment type="subcellular location">
    <subcellularLocation>
        <location evidence="1">Membrane</location>
    </subcellularLocation>
</comment>
<dbReference type="InterPro" id="IPR014775">
    <property type="entry name" value="L27_C"/>
</dbReference>
<dbReference type="GeneTree" id="ENSGT00940000155348"/>
<sequence length="572" mass="64167">RPPALTSQTMQQVLDNLGSLPNATGAAELDLIFLRGIMESPIVRSLAKVIMVLWFIEQNGFVPMKYMLKYFGIKLEETKLEAVRDNNLELVQEILRDLAQLAEQSSTAAELARILQEPHFQSLLETHDSVASKTYETPPPSPGLDPTFSNQPVPPDAVRMVGIRKTAGEHLGVTFRVEGGELVIARILHGGMVAQQGLLHVGDIIKEVNGQLVGSDPRALQELLRNASGSVILKILPSYQEPHLPRQVFVKCHFDYDPARDSLIPCKEAGLHFNAGDLLQIVNQDDANWWQACHVEGGSAGLIPSQLLEEKRKAFVKRDLELTPNSGTLCGSLSGKKKKRMMYLTTKNAEFDRHELLIYEEVARMPPFRRKTLVLIGAQGVGRRSLKNKLIMWDPDRYGTTVPYTSRRPKDSEREGQGYSFVSRGEMEADIRAGRYLEHGEYEGNLYGTRIDSIRGVVAAGKVCVLDVNPQAVKVLRTAEFVPYVVFIEAPDFETLRAMNRAALESGVSTKQLTEADLRRTVEESSRIQRGYGHYFDLCLVNSNLERTFRELQAAMEKLRTEPQWVPVSWVY</sequence>
<evidence type="ECO:0000259" key="10">
    <source>
        <dbReference type="PROSITE" id="PS51022"/>
    </source>
</evidence>
<accession>A0A2K5PF77</accession>
<organism evidence="11 12">
    <name type="scientific">Cebus imitator</name>
    <name type="common">Panamanian white-faced capuchin</name>
    <name type="synonym">Cebus capucinus imitator</name>
    <dbReference type="NCBI Taxonomy" id="2715852"/>
    <lineage>
        <taxon>Eukaryota</taxon>
        <taxon>Metazoa</taxon>
        <taxon>Chordata</taxon>
        <taxon>Craniata</taxon>
        <taxon>Vertebrata</taxon>
        <taxon>Euteleostomi</taxon>
        <taxon>Mammalia</taxon>
        <taxon>Eutheria</taxon>
        <taxon>Euarchontoglires</taxon>
        <taxon>Primates</taxon>
        <taxon>Haplorrhini</taxon>
        <taxon>Platyrrhini</taxon>
        <taxon>Cebidae</taxon>
        <taxon>Cebinae</taxon>
        <taxon>Cebus</taxon>
    </lineage>
</organism>
<dbReference type="Pfam" id="PF02828">
    <property type="entry name" value="L27"/>
    <property type="match status" value="2"/>
</dbReference>
<dbReference type="PROSITE" id="PS51022">
    <property type="entry name" value="L27"/>
    <property type="match status" value="1"/>
</dbReference>
<dbReference type="InterPro" id="IPR020590">
    <property type="entry name" value="Guanylate_kinase_CS"/>
</dbReference>
<dbReference type="InterPro" id="IPR001452">
    <property type="entry name" value="SH3_domain"/>
</dbReference>
<dbReference type="Gene3D" id="2.30.30.40">
    <property type="entry name" value="SH3 Domains"/>
    <property type="match status" value="1"/>
</dbReference>
<dbReference type="PROSITE" id="PS00856">
    <property type="entry name" value="GUANYLATE_KINASE_1"/>
    <property type="match status" value="1"/>
</dbReference>
<dbReference type="Gene3D" id="3.40.50.300">
    <property type="entry name" value="P-loop containing nucleotide triphosphate hydrolases"/>
    <property type="match status" value="1"/>
</dbReference>
<dbReference type="Pfam" id="PF00595">
    <property type="entry name" value="PDZ"/>
    <property type="match status" value="1"/>
</dbReference>
<proteinExistence type="inferred from homology"/>
<dbReference type="SUPFAM" id="SSF50044">
    <property type="entry name" value="SH3-domain"/>
    <property type="match status" value="1"/>
</dbReference>
<dbReference type="SUPFAM" id="SSF101288">
    <property type="entry name" value="L27 domain"/>
    <property type="match status" value="1"/>
</dbReference>
<dbReference type="InterPro" id="IPR008145">
    <property type="entry name" value="GK/Ca_channel_bsu"/>
</dbReference>
<evidence type="ECO:0000256" key="6">
    <source>
        <dbReference type="PROSITE-ProRule" id="PRU00192"/>
    </source>
</evidence>